<dbReference type="InterPro" id="IPR006047">
    <property type="entry name" value="GH13_cat_dom"/>
</dbReference>
<evidence type="ECO:0000259" key="4">
    <source>
        <dbReference type="SMART" id="SM00642"/>
    </source>
</evidence>
<keyword evidence="6" id="KW-1185">Reference proteome</keyword>
<name>A0A143YUB8_9LACT</name>
<keyword evidence="2" id="KW-0378">Hydrolase</keyword>
<dbReference type="GO" id="GO:0004556">
    <property type="term" value="F:alpha-amylase activity"/>
    <property type="evidence" value="ECO:0007669"/>
    <property type="project" value="TreeGrafter"/>
</dbReference>
<dbReference type="FunFam" id="3.20.20.80:FF:000064">
    <property type="entry name" value="Oligo-1,6-glucosidase"/>
    <property type="match status" value="1"/>
</dbReference>
<keyword evidence="3" id="KW-0326">Glycosidase</keyword>
<sequence>MGNVRKWWHDLIVYQVYPMSFQDSNGDGVGDVRGVIKRLDYIQLLGVNMIWLNPIFTSPKIDNGYDISDFMAIDPLFGTMEEVEELIQEAHKRGIKVIFDFVMNHTSNQHPWFKEALKGKDNPYRDYYLWADGKNGGKDLPNNWESFFTGTVWEKEPIGDQYYFHLFAKEMPDLNWENPEVRKAMIEIAFFWLDKGIDGFRLDAFIHLQKEAGFPDLPGLKEGEIALAENYYANLPKINEYMKFFTTTLRERYPDTFIVGEAASATVDLAHAYTDPILGGCDTVITFRYFTMDESAKDPRLSSNMQKTSLLFGEFKKNMHEWQRAMADVGGPTLYWNNHDMARVVSRIGDDVHYRDDSAKMLAVLMYLQKGIPFILNGEELGMKNLYIDDIRDFNSPEAQTFYEEALALGYTEESILHNLRESSKDASRGAMQWDDSAYAGFSEVKPWSGVNIEPAYNVEAEEDNPESVLHFYRRMLQLKKTDLFVDGSYFPWDTDDDFYVYERVLNKKGGLVICNVTDQPQEFVLPPLEQQGYRHILLQNSGVWMEGDNVHLGPYGAVVFQTDYTQ</sequence>
<dbReference type="SMART" id="SM00642">
    <property type="entry name" value="Aamy"/>
    <property type="match status" value="1"/>
</dbReference>
<dbReference type="InterPro" id="IPR017853">
    <property type="entry name" value="GH"/>
</dbReference>
<proteinExistence type="inferred from homology"/>
<dbReference type="OrthoDB" id="9805159at2"/>
<dbReference type="EMBL" id="FJNE01000006">
    <property type="protein sequence ID" value="CZQ97311.1"/>
    <property type="molecule type" value="Genomic_DNA"/>
</dbReference>
<reference evidence="5 6" key="1">
    <citation type="submission" date="2016-02" db="EMBL/GenBank/DDBJ databases">
        <authorList>
            <person name="Wen L."/>
            <person name="He K."/>
            <person name="Yang H."/>
        </authorList>
    </citation>
    <scope>NUCLEOTIDE SEQUENCE [LARGE SCALE GENOMIC DNA]</scope>
    <source>
        <strain evidence="5">Trichococcus palustris</strain>
    </source>
</reference>
<evidence type="ECO:0000313" key="6">
    <source>
        <dbReference type="Proteomes" id="UP000242754"/>
    </source>
</evidence>
<dbReference type="Proteomes" id="UP000242754">
    <property type="component" value="Unassembled WGS sequence"/>
</dbReference>
<dbReference type="Gene3D" id="3.90.400.10">
    <property type="entry name" value="Oligo-1,6-glucosidase, Domain 2"/>
    <property type="match status" value="1"/>
</dbReference>
<dbReference type="RefSeq" id="WP_087033679.1">
    <property type="nucleotide sequence ID" value="NZ_FJNE01000006.1"/>
</dbReference>
<protein>
    <recommendedName>
        <fullName evidence="4">Glycosyl hydrolase family 13 catalytic domain-containing protein</fullName>
    </recommendedName>
</protein>
<organism evidence="5 6">
    <name type="scientific">Trichococcus palustris</name>
    <dbReference type="NCBI Taxonomy" id="140314"/>
    <lineage>
        <taxon>Bacteria</taxon>
        <taxon>Bacillati</taxon>
        <taxon>Bacillota</taxon>
        <taxon>Bacilli</taxon>
        <taxon>Lactobacillales</taxon>
        <taxon>Carnobacteriaceae</taxon>
        <taxon>Trichococcus</taxon>
    </lineage>
</organism>
<feature type="domain" description="Glycosyl hydrolase family 13 catalytic" evidence="4">
    <location>
        <begin position="15"/>
        <end position="429"/>
    </location>
</feature>
<dbReference type="Gene3D" id="3.20.20.80">
    <property type="entry name" value="Glycosidases"/>
    <property type="match status" value="1"/>
</dbReference>
<dbReference type="PANTHER" id="PTHR10357">
    <property type="entry name" value="ALPHA-AMYLASE FAMILY MEMBER"/>
    <property type="match status" value="1"/>
</dbReference>
<dbReference type="GO" id="GO:0009313">
    <property type="term" value="P:oligosaccharide catabolic process"/>
    <property type="evidence" value="ECO:0007669"/>
    <property type="project" value="TreeGrafter"/>
</dbReference>
<dbReference type="InterPro" id="IPR045857">
    <property type="entry name" value="O16G_dom_2"/>
</dbReference>
<dbReference type="Gene3D" id="2.60.40.1180">
    <property type="entry name" value="Golgi alpha-mannosidase II"/>
    <property type="match status" value="1"/>
</dbReference>
<dbReference type="Pfam" id="PF00128">
    <property type="entry name" value="Alpha-amylase"/>
    <property type="match status" value="1"/>
</dbReference>
<dbReference type="FunFam" id="3.90.400.10:FF:000002">
    <property type="entry name" value="Sucrose isomerase"/>
    <property type="match status" value="1"/>
</dbReference>
<gene>
    <name evidence="5" type="ORF">Tpal_2131</name>
</gene>
<accession>A0A143YUB8</accession>
<comment type="similarity">
    <text evidence="1">Belongs to the glycosyl hydrolase 13 family.</text>
</comment>
<evidence type="ECO:0000313" key="5">
    <source>
        <dbReference type="EMBL" id="CZQ97311.1"/>
    </source>
</evidence>
<dbReference type="InterPro" id="IPR013780">
    <property type="entry name" value="Glyco_hydro_b"/>
</dbReference>
<dbReference type="CDD" id="cd11333">
    <property type="entry name" value="AmyAc_SI_OligoGlu_DGase"/>
    <property type="match status" value="1"/>
</dbReference>
<dbReference type="STRING" id="140314.SAMN04488076_104170"/>
<dbReference type="AlphaFoldDB" id="A0A143YUB8"/>
<dbReference type="SUPFAM" id="SSF51011">
    <property type="entry name" value="Glycosyl hydrolase domain"/>
    <property type="match status" value="1"/>
</dbReference>
<evidence type="ECO:0000256" key="3">
    <source>
        <dbReference type="ARBA" id="ARBA00023295"/>
    </source>
</evidence>
<dbReference type="PANTHER" id="PTHR10357:SF179">
    <property type="entry name" value="NEUTRAL AND BASIC AMINO ACID TRANSPORT PROTEIN RBAT"/>
    <property type="match status" value="1"/>
</dbReference>
<evidence type="ECO:0000256" key="1">
    <source>
        <dbReference type="ARBA" id="ARBA00008061"/>
    </source>
</evidence>
<dbReference type="SUPFAM" id="SSF51445">
    <property type="entry name" value="(Trans)glycosidases"/>
    <property type="match status" value="1"/>
</dbReference>
<evidence type="ECO:0000256" key="2">
    <source>
        <dbReference type="ARBA" id="ARBA00022801"/>
    </source>
</evidence>